<dbReference type="Proteomes" id="UP001174136">
    <property type="component" value="Unassembled WGS sequence"/>
</dbReference>
<dbReference type="EMBL" id="JAOPHQ010005124">
    <property type="protein sequence ID" value="KAK0136853.1"/>
    <property type="molecule type" value="Genomic_DNA"/>
</dbReference>
<evidence type="ECO:0000313" key="2">
    <source>
        <dbReference type="EMBL" id="KAK0136853.1"/>
    </source>
</evidence>
<dbReference type="SUPFAM" id="SSF47353">
    <property type="entry name" value="Retrovirus capsid dimerization domain-like"/>
    <property type="match status" value="1"/>
</dbReference>
<accession>A0AA47MAV9</accession>
<organism evidence="2 3">
    <name type="scientific">Merluccius polli</name>
    <name type="common">Benguela hake</name>
    <name type="synonym">Merluccius cadenati</name>
    <dbReference type="NCBI Taxonomy" id="89951"/>
    <lineage>
        <taxon>Eukaryota</taxon>
        <taxon>Metazoa</taxon>
        <taxon>Chordata</taxon>
        <taxon>Craniata</taxon>
        <taxon>Vertebrata</taxon>
        <taxon>Euteleostomi</taxon>
        <taxon>Actinopterygii</taxon>
        <taxon>Neopterygii</taxon>
        <taxon>Teleostei</taxon>
        <taxon>Neoteleostei</taxon>
        <taxon>Acanthomorphata</taxon>
        <taxon>Zeiogadaria</taxon>
        <taxon>Gadariae</taxon>
        <taxon>Gadiformes</taxon>
        <taxon>Gadoidei</taxon>
        <taxon>Merlucciidae</taxon>
        <taxon>Merluccius</taxon>
    </lineage>
</organism>
<protein>
    <recommendedName>
        <fullName evidence="1">SCAN box domain-containing protein</fullName>
    </recommendedName>
</protein>
<name>A0AA47MAV9_MERPO</name>
<sequence>MAARVEDFIKCPSYELLEQYTKEQLLKVAHHYSVAVDARRTRETIMSIVQANLQEEGVLMVDDGKSGVTTSVPGLTFEQQKELLMLKFEHEKELEKMKYKMEQMKLEVEQNKLGLISEGKFPVGAVRGESGFDVTKNLRLMPKFEEKDVETFFAMFERVADVRGWPDEERTLMLQCVFTGKAQEVYSSMSVADCKVYKKVKLAVLKAYELVAEAYRQKFRGWRKTGKQTHVEFVRDLILHFNRWCKADNVETFPELCDLVILEQFKQTVPEHIATYITERKVSTPSEAAVVADEYVLTHRHGFVRLHERDMEVPVKVLRDSGSMHTFVREAILPFSLQSDTGGCVPCRGLALQTLFVPVHKMFLSCGFFQGNVEVAVRPELPVRGVDIILGNDLVPDGRMWPDDERPVLVQTPQDTVQQPHLTCLPYPVPPGGVNSPVTEPETTDLSCNSSLNSAGGAAHGPVVVPVGLSQQAVELEPSTVCAVTRAMAASLPDDGEFLQQLISQFIRLMNGTWWGVAWPE</sequence>
<dbReference type="Pfam" id="PF02023">
    <property type="entry name" value="SCAN"/>
    <property type="match status" value="1"/>
</dbReference>
<dbReference type="InterPro" id="IPR003309">
    <property type="entry name" value="SCAN_dom"/>
</dbReference>
<feature type="domain" description="SCAN box" evidence="1">
    <location>
        <begin position="213"/>
        <end position="299"/>
    </location>
</feature>
<dbReference type="Gene3D" id="1.10.4020.10">
    <property type="entry name" value="DNA breaking-rejoining enzymes"/>
    <property type="match status" value="1"/>
</dbReference>
<dbReference type="PANTHER" id="PTHR46888:SF13">
    <property type="entry name" value="RIBONUCLEASE H"/>
    <property type="match status" value="1"/>
</dbReference>
<dbReference type="PANTHER" id="PTHR46888">
    <property type="entry name" value="ZINC KNUCKLE DOMAINCONTAINING PROTEIN-RELATED"/>
    <property type="match status" value="1"/>
</dbReference>
<comment type="caution">
    <text evidence="2">The sequence shown here is derived from an EMBL/GenBank/DDBJ whole genome shotgun (WGS) entry which is preliminary data.</text>
</comment>
<gene>
    <name evidence="2" type="ORF">N1851_026984</name>
</gene>
<proteinExistence type="predicted"/>
<keyword evidence="3" id="KW-1185">Reference proteome</keyword>
<reference evidence="2" key="1">
    <citation type="journal article" date="2023" name="Front. Mar. Sci.">
        <title>A new Merluccius polli reference genome to investigate the effects of global change in West African waters.</title>
        <authorList>
            <person name="Mateo J.L."/>
            <person name="Blanco-Fernandez C."/>
            <person name="Garcia-Vazquez E."/>
            <person name="Machado-Schiaffino G."/>
        </authorList>
    </citation>
    <scope>NUCLEOTIDE SEQUENCE</scope>
    <source>
        <strain evidence="2">C29</strain>
        <tissue evidence="2">Fin</tissue>
    </source>
</reference>
<evidence type="ECO:0000313" key="3">
    <source>
        <dbReference type="Proteomes" id="UP001174136"/>
    </source>
</evidence>
<dbReference type="InterPro" id="IPR038269">
    <property type="entry name" value="SCAN_sf"/>
</dbReference>
<evidence type="ECO:0000259" key="1">
    <source>
        <dbReference type="Pfam" id="PF02023"/>
    </source>
</evidence>
<dbReference type="AlphaFoldDB" id="A0AA47MAV9"/>